<dbReference type="SUPFAM" id="SSF55874">
    <property type="entry name" value="ATPase domain of HSP90 chaperone/DNA topoisomerase II/histidine kinase"/>
    <property type="match status" value="1"/>
</dbReference>
<dbReference type="Proteomes" id="UP000283530">
    <property type="component" value="Unassembled WGS sequence"/>
</dbReference>
<organism evidence="1 2">
    <name type="scientific">Cinnamomum micranthum f. kanehirae</name>
    <dbReference type="NCBI Taxonomy" id="337451"/>
    <lineage>
        <taxon>Eukaryota</taxon>
        <taxon>Viridiplantae</taxon>
        <taxon>Streptophyta</taxon>
        <taxon>Embryophyta</taxon>
        <taxon>Tracheophyta</taxon>
        <taxon>Spermatophyta</taxon>
        <taxon>Magnoliopsida</taxon>
        <taxon>Magnoliidae</taxon>
        <taxon>Laurales</taxon>
        <taxon>Lauraceae</taxon>
        <taxon>Cinnamomum</taxon>
    </lineage>
</organism>
<evidence type="ECO:0000313" key="2">
    <source>
        <dbReference type="Proteomes" id="UP000283530"/>
    </source>
</evidence>
<dbReference type="EMBL" id="QPKB01000003">
    <property type="protein sequence ID" value="RWR80080.1"/>
    <property type="molecule type" value="Genomic_DNA"/>
</dbReference>
<evidence type="ECO:0000313" key="1">
    <source>
        <dbReference type="EMBL" id="RWR80080.1"/>
    </source>
</evidence>
<dbReference type="PANTHER" id="PTHR32387:SF3">
    <property type="entry name" value="ATP_DNA BINDING PROTEIN"/>
    <property type="match status" value="1"/>
</dbReference>
<dbReference type="OrthoDB" id="1262810at2759"/>
<name>A0A443NNE7_9MAGN</name>
<dbReference type="PANTHER" id="PTHR32387">
    <property type="entry name" value="WU:FJ29H11"/>
    <property type="match status" value="1"/>
</dbReference>
<reference evidence="1 2" key="1">
    <citation type="journal article" date="2019" name="Nat. Plants">
        <title>Stout camphor tree genome fills gaps in understanding of flowering plant genome evolution.</title>
        <authorList>
            <person name="Chaw S.M."/>
            <person name="Liu Y.C."/>
            <person name="Wu Y.W."/>
            <person name="Wang H.Y."/>
            <person name="Lin C.I."/>
            <person name="Wu C.S."/>
            <person name="Ke H.M."/>
            <person name="Chang L.Y."/>
            <person name="Hsu C.Y."/>
            <person name="Yang H.T."/>
            <person name="Sudianto E."/>
            <person name="Hsu M.H."/>
            <person name="Wu K.P."/>
            <person name="Wang L.N."/>
            <person name="Leebens-Mack J.H."/>
            <person name="Tsai I.J."/>
        </authorList>
    </citation>
    <scope>NUCLEOTIDE SEQUENCE [LARGE SCALE GENOMIC DNA]</scope>
    <source>
        <strain evidence="2">cv. Chaw 1501</strain>
        <tissue evidence="1">Young leaves</tissue>
    </source>
</reference>
<keyword evidence="2" id="KW-1185">Reference proteome</keyword>
<dbReference type="InterPro" id="IPR052957">
    <property type="entry name" value="Auxin_embryo_med"/>
</dbReference>
<sequence>MCDAVKFLLKTKISTFVEDEEFLSSIFGLWKNYLSDRSFTFVSQELQSIAMETKKNPREHIEEIRRVKFSIGGKPNPVMEDLHQAVKNLSAELYAKDVHFLMELIQNAEDNEYPPDVKPSLEFIISSKDITATGATSTLLIFNNEKGFSNKNIDSICSVGRSTKKGNRQRGYIGEKGSAKNHCWTAVLDTLFPNGWRRTQLSLTSTKSTVLTKISPTTTIVLPLKSEKVQAVKQQLSTIHPEVLLFLSKIKQLSIREDNEDPKLNTVNAISISSETEFRRKKNIDAESYVLHLYAEENKIDQESECSYRMWRQKFPVALESRVERRMDVEEWVITLAFPHGQRLNRGRTSPGIYAFLPTEMVTNFPFIIQADFVLASSRETILLDNKWNMGILDCVASAFVNAFVSLVKETDSTPISLPPLFEFLPVNVSSYQVLNTVRDKIRSKVVSEYIIPCESYTQQKIFSKPDEVGRLLPAFWNILLEAREQGVGLQNLSSHGICILSSAFDKEKYDVILDFLGVKPVGIEWYAKCIESSNLVLGVSEYVYMKLLYFFAENWVSYFRNTGVKRIPLLKCIDQDGKPALWSINSVTQSCGSRICFASDPDHVSWLLDWNLEFRCVVDRYFLPEFTQECLNLFPKKAAIRDWLRQCANVAGVTVYDYSVLLVNDIGSDRRLAISFTHFLYHSHKRNYLSGREVSQLCDLIPLVDNYGRVTRQRKGVLVPANNSKWVGLLGGSNPWTGQNYVELAEDYLRAGHFAGLYSQEKLLSEFLASFLKALDIPDVCPADAVFRTVSSPLTKDNTFLLLDWIKNLKYKGLPLPGKFLRCIKDGSWLKTSVGYRPPSESFLSSFDWGNLLQMGSILVDIPLIDQEFYGNKISDYKEELKTAGVMFEYGEACQYIGKHLMKLASCARLTKGNVFSMLSFIRFLRGRLLPVEDFINSIKEGKWLKTKHGDRSPVGSVLFDSEWKAALGISSPPFIDNDYYGEEILSYRVELQLLGVVVGFNQNYQIVENHLRLPTSFESVSAQSILLMLGCIRHSRISGQLAAKLKDKKWLRTNLGFRVPAESFLLNHEWGCLLKIFNGMPLIDEIFYGNSIRTYINELKEVGVVITLDDASKAVTRRFKENVSFLSFTRDNVFSLLDCYRHLKGAKQHFPGELRNCMLEEKWLRTRLGYRCPKESILFNAEWESISPIVSLPFIDDVDGYYGNRIYEYRDELKHFGAAVEFKDGSRFVAVGLNIRSPSDVTPSNALSLLKCVRNILGNHDPLPKEFMGRINKKWLKTVVGFRSPGECILFDSNWGPIQREDGAFIDEVFYGAEISSYRNELNAIGVIVEVDRGCSLMAEHLVCHSHVKVVSRIYGYLSKYNWVPDKNDASWIWIPQGVDKGKWAGSDACVLHDKDNLFSLHLNVLDKFYETEVLSFFSKVLGVRTHPTIDDYCQLWSDWENAHRPLAFVDCCAFWDFVAKHWNAKTKGLVSDFIMKVPVSMGSGGIRLVNKDDVFIPNDLQLRDLFEKDYPDIFAWYPQPSPPSLSQSKLYEIYTCIGVQTISESVEKDESFETNSSKAKKLDPRDAMIRSGLFRIVLAFLADSSLELPSEARHLIVKQLHDLEIFELDEPITVCYSLLLSSGKSPSVNARQTVRWDRENSELFIQKTERSSGYKANIEFCTYFSEAISRGLLWDKPDQIDALSELIKLGCLLEFDDDAVKFLLKTKNLQLFVEDEEFLSSTLSFG</sequence>
<evidence type="ECO:0008006" key="3">
    <source>
        <dbReference type="Google" id="ProtNLM"/>
    </source>
</evidence>
<accession>A0A443NNE7</accession>
<gene>
    <name evidence="1" type="ORF">CKAN_00869500</name>
</gene>
<protein>
    <recommendedName>
        <fullName evidence="3">Sacsin</fullName>
    </recommendedName>
</protein>
<dbReference type="STRING" id="337451.A0A443NNE7"/>
<comment type="caution">
    <text evidence="1">The sequence shown here is derived from an EMBL/GenBank/DDBJ whole genome shotgun (WGS) entry which is preliminary data.</text>
</comment>
<dbReference type="Gene3D" id="3.30.565.10">
    <property type="entry name" value="Histidine kinase-like ATPase, C-terminal domain"/>
    <property type="match status" value="1"/>
</dbReference>
<dbReference type="InterPro" id="IPR036890">
    <property type="entry name" value="HATPase_C_sf"/>
</dbReference>
<proteinExistence type="predicted"/>